<organism evidence="2 3">
    <name type="scientific">Durusdinium trenchii</name>
    <dbReference type="NCBI Taxonomy" id="1381693"/>
    <lineage>
        <taxon>Eukaryota</taxon>
        <taxon>Sar</taxon>
        <taxon>Alveolata</taxon>
        <taxon>Dinophyceae</taxon>
        <taxon>Suessiales</taxon>
        <taxon>Symbiodiniaceae</taxon>
        <taxon>Durusdinium</taxon>
    </lineage>
</organism>
<accession>A0ABP0LRX5</accession>
<proteinExistence type="predicted"/>
<dbReference type="EMBL" id="CAXAMM010017779">
    <property type="protein sequence ID" value="CAK9041910.1"/>
    <property type="molecule type" value="Genomic_DNA"/>
</dbReference>
<comment type="caution">
    <text evidence="2">The sequence shown here is derived from an EMBL/GenBank/DDBJ whole genome shotgun (WGS) entry which is preliminary data.</text>
</comment>
<evidence type="ECO:0000313" key="3">
    <source>
        <dbReference type="Proteomes" id="UP001642464"/>
    </source>
</evidence>
<evidence type="ECO:0000313" key="1">
    <source>
        <dbReference type="EMBL" id="CAK9039394.1"/>
    </source>
</evidence>
<protein>
    <submittedName>
        <fullName evidence="2">Uncharacterized protein</fullName>
    </submittedName>
</protein>
<name>A0ABP0LRX5_9DINO</name>
<dbReference type="NCBIfam" id="TIGR03370">
    <property type="entry name" value="VPLPA-CTERM"/>
    <property type="match status" value="1"/>
</dbReference>
<sequence>MAGVANATVIDLSGFSNGETLDTGDIAGLTVTAVADGNGAGNDFAFVLDTNNPGSDGDLAAPFDDPSTIGDENFNPGNVLALAQNNCAGGFCPVNDNGTGGTLTWLFDRDLVFNSLNVYDFRTGELKIDLFDDLNQLVFTAMVPTFNTDTGNDVTDNLFTTIDVGGVVFRRAVFDFGGSGAIGTFDIQEVPIPAALPLLLSGLAGLGFASRRRKQA</sequence>
<gene>
    <name evidence="1" type="ORF">SCF082_LOCUS23041</name>
    <name evidence="2" type="ORF">SCF082_LOCUS24154</name>
</gene>
<keyword evidence="3" id="KW-1185">Reference proteome</keyword>
<dbReference type="EMBL" id="CAXAMM010016668">
    <property type="protein sequence ID" value="CAK9039394.1"/>
    <property type="molecule type" value="Genomic_DNA"/>
</dbReference>
<evidence type="ECO:0000313" key="2">
    <source>
        <dbReference type="EMBL" id="CAK9041910.1"/>
    </source>
</evidence>
<dbReference type="Proteomes" id="UP001642464">
    <property type="component" value="Unassembled WGS sequence"/>
</dbReference>
<reference evidence="2 3" key="1">
    <citation type="submission" date="2024-02" db="EMBL/GenBank/DDBJ databases">
        <authorList>
            <person name="Chen Y."/>
            <person name="Shah S."/>
            <person name="Dougan E. K."/>
            <person name="Thang M."/>
            <person name="Chan C."/>
        </authorList>
    </citation>
    <scope>NUCLEOTIDE SEQUENCE [LARGE SCALE GENOMIC DNA]</scope>
</reference>
<dbReference type="InterPro" id="IPR022472">
    <property type="entry name" value="VPLPA-CTERM"/>
</dbReference>